<keyword evidence="3" id="KW-1185">Reference proteome</keyword>
<sequence>MIELLRFQNLRPAQSISGEERDQIGLPLYPDPGLSALANDLIDAADRGQHDALFTRFQDTGNVLTDLTKADPAVRLLYDWLNFKARPIRLADFKTLVAALRCDKRFDLERAWRLFADNLLFAIHADRLAANYCLDYQLLVRICHLIRATLDRTDDSFAVKPDVTDALIAQLLEQSLLIPPGAIFSRCPSKCRKIGGNPLPNPNPTLADATTPPQTPTPTPSDDPCHCECDTECKPPVDHRVCIRPYMGDLFLIREELARYEAGELADIENILAGEAKVRHHRMLNRTEASLELESTTETSTERDHSVAEKFTLQEEVKSTAEQRTNLDAGVTATLKYGDSVTVTPHANVTANWAKSQSQSLARGYAKDVVDRAVTKLAEKTRRLQITKTLREVEEINQHSIKNDDPTAVHRAGLYFWVNKVTHAQVMNYGRHMMFDLIVPEPAATFKTLFARKQASDVAVEQPKKPDITVAKINMSGYGELLAKYGIASTEALEPPDPMIFIQFALSGNIPKPDGNKSMAFSSHDIKSPEIPDGYRATKLSYDVRCSSGHPATTGDKDEVAVSVNIADFNIFTQSLNEYKSGGGKTNQDWSAAGEHVLKGEEGSIAASFAGFSSVALALNASFTIQVELKAEAFDKWRLKIYNAIMSDYLRKLEAWEQAKAPKASLFAIKGRNPFLNREIERNELKRHVIAALMGNYFAGIGAMMERVQPCGYPAIDFVQLEKDAPLIQFFEQVFEWEYLTYLFYHSMWARKCKWPELIDEDSGDPLFDKFLTAGATRVQVPVRPGMEHVFTWFLATGQIWGSSGEPPLPGDDEFVAMIQELKEARQGDYDERPGLVDVTKGSNVLALHDSGYYWDAVGAVPNKLLLDNDRDREILINYKVYRIVKVEQAKAGDTTKWNITINEPYPDASAADHKHATGAVFVGAPWEVVMPTQLVYLRNPKDALPTYPLS</sequence>
<gene>
    <name evidence="2" type="ORF">H3Z74_19415</name>
</gene>
<proteinExistence type="predicted"/>
<reference evidence="2 3" key="1">
    <citation type="submission" date="2020-09" db="EMBL/GenBank/DDBJ databases">
        <title>Sphingomonas sp., a new species isolated from pork steak.</title>
        <authorList>
            <person name="Heidler von Heilborn D."/>
        </authorList>
    </citation>
    <scope>NUCLEOTIDE SEQUENCE [LARGE SCALE GENOMIC DNA]</scope>
    <source>
        <strain evidence="3">S8-3T</strain>
    </source>
</reference>
<dbReference type="Proteomes" id="UP000516148">
    <property type="component" value="Chromosome"/>
</dbReference>
<organism evidence="2 3">
    <name type="scientific">Sphingomonas alpina</name>
    <dbReference type="NCBI Taxonomy" id="653931"/>
    <lineage>
        <taxon>Bacteria</taxon>
        <taxon>Pseudomonadati</taxon>
        <taxon>Pseudomonadota</taxon>
        <taxon>Alphaproteobacteria</taxon>
        <taxon>Sphingomonadales</taxon>
        <taxon>Sphingomonadaceae</taxon>
        <taxon>Sphingomonas</taxon>
    </lineage>
</organism>
<dbReference type="RefSeq" id="WP_187761187.1">
    <property type="nucleotide sequence ID" value="NZ_CP061038.1"/>
</dbReference>
<feature type="region of interest" description="Disordered" evidence="1">
    <location>
        <begin position="198"/>
        <end position="223"/>
    </location>
</feature>
<evidence type="ECO:0000256" key="1">
    <source>
        <dbReference type="SAM" id="MobiDB-lite"/>
    </source>
</evidence>
<evidence type="ECO:0000313" key="2">
    <source>
        <dbReference type="EMBL" id="QNQ08860.1"/>
    </source>
</evidence>
<dbReference type="KEGG" id="spap:H3Z74_19415"/>
<protein>
    <submittedName>
        <fullName evidence="2">Uncharacterized protein</fullName>
    </submittedName>
</protein>
<name>A0A7H0LGQ7_9SPHN</name>
<evidence type="ECO:0000313" key="3">
    <source>
        <dbReference type="Proteomes" id="UP000516148"/>
    </source>
</evidence>
<dbReference type="AlphaFoldDB" id="A0A7H0LGQ7"/>
<dbReference type="EMBL" id="CP061038">
    <property type="protein sequence ID" value="QNQ08860.1"/>
    <property type="molecule type" value="Genomic_DNA"/>
</dbReference>
<accession>A0A7H0LGQ7</accession>